<keyword evidence="2" id="KW-1185">Reference proteome</keyword>
<accession>A0A212A6I0</accession>
<proteinExistence type="predicted"/>
<evidence type="ECO:0000313" key="1">
    <source>
        <dbReference type="EMBL" id="OWJ74589.1"/>
    </source>
</evidence>
<gene>
    <name evidence="1" type="ORF">CDV49_19265</name>
</gene>
<reference evidence="1 2" key="1">
    <citation type="submission" date="2016-12" db="EMBL/GenBank/DDBJ databases">
        <title>Comparison of Traditional DNA-DNA Hybridization with In Silico Genomic Analysis.</title>
        <authorList>
            <person name="Nicholson A.C."/>
            <person name="Humrighouse B.W."/>
            <person name="Graziano J."/>
            <person name="Lasker B."/>
            <person name="Whitney A.M."/>
            <person name="Mcquiston J.R."/>
        </authorList>
    </citation>
    <scope>NUCLEOTIDE SEQUENCE [LARGE SCALE GENOMIC DNA]</scope>
    <source>
        <strain evidence="1 2">H2240</strain>
    </source>
</reference>
<name>A0A212A6I0_9RHOB</name>
<comment type="caution">
    <text evidence="1">The sequence shown here is derived from an EMBL/GenBank/DDBJ whole genome shotgun (WGS) entry which is preliminary data.</text>
</comment>
<dbReference type="EMBL" id="NIPW01000058">
    <property type="protein sequence ID" value="OWJ74589.1"/>
    <property type="molecule type" value="Genomic_DNA"/>
</dbReference>
<dbReference type="OrthoDB" id="7882715at2"/>
<dbReference type="Proteomes" id="UP000196878">
    <property type="component" value="Unassembled WGS sequence"/>
</dbReference>
<protein>
    <submittedName>
        <fullName evidence="1">Uncharacterized protein</fullName>
    </submittedName>
</protein>
<dbReference type="RefSeq" id="WP_088216919.1">
    <property type="nucleotide sequence ID" value="NZ_NIPW01000058.1"/>
</dbReference>
<evidence type="ECO:0000313" key="2">
    <source>
        <dbReference type="Proteomes" id="UP000196878"/>
    </source>
</evidence>
<dbReference type="AlphaFoldDB" id="A0A212A6I0"/>
<sequence>MKWIRRLYSRWQTHLRLLRELETGKIEYDSHSDEVCLAPGVPLTDEHIRIVQQRPYLADRWPKHLRVEIGLPPFPPREEDDDFINRIL</sequence>
<organism evidence="1 2">
    <name type="scientific">Haematobacter genomosp. 1</name>
    <dbReference type="NCBI Taxonomy" id="366618"/>
    <lineage>
        <taxon>Bacteria</taxon>
        <taxon>Pseudomonadati</taxon>
        <taxon>Pseudomonadota</taxon>
        <taxon>Alphaproteobacteria</taxon>
        <taxon>Rhodobacterales</taxon>
        <taxon>Paracoccaceae</taxon>
        <taxon>Haematobacter</taxon>
    </lineage>
</organism>